<gene>
    <name evidence="2" type="ORF">SAMN05216378_4547</name>
</gene>
<sequence>MATGKQTKGFLFGAIAGGIIGSVTALLFAPKAGRELRQDISEGARKVQEQTVRAAEQVSDTTVRFAKQIGNQATELADTARAAAEAAVTSVKQRRVELADEVGEVTDEVTDALEDKTEEVFEDAKELQTIN</sequence>
<evidence type="ECO:0000313" key="3">
    <source>
        <dbReference type="Proteomes" id="UP000198855"/>
    </source>
</evidence>
<evidence type="ECO:0000313" key="2">
    <source>
        <dbReference type="EMBL" id="SFE97126.1"/>
    </source>
</evidence>
<dbReference type="Pfam" id="PF12732">
    <property type="entry name" value="YtxH"/>
    <property type="match status" value="1"/>
</dbReference>
<dbReference type="Proteomes" id="UP000198855">
    <property type="component" value="Unassembled WGS sequence"/>
</dbReference>
<dbReference type="InterPro" id="IPR024623">
    <property type="entry name" value="YtxH"/>
</dbReference>
<protein>
    <submittedName>
        <fullName evidence="2">Gas vesicle protein</fullName>
    </submittedName>
</protein>
<dbReference type="RefSeq" id="WP_091188721.1">
    <property type="nucleotide sequence ID" value="NZ_FOMT01000005.1"/>
</dbReference>
<dbReference type="PANTHER" id="PTHR35792:SF1">
    <property type="entry name" value="SLL0268 PROTEIN"/>
    <property type="match status" value="1"/>
</dbReference>
<dbReference type="EMBL" id="FOMT01000005">
    <property type="protein sequence ID" value="SFE97126.1"/>
    <property type="molecule type" value="Genomic_DNA"/>
</dbReference>
<dbReference type="STRING" id="1045775.SAMN05216378_4547"/>
<feature type="transmembrane region" description="Helical" evidence="1">
    <location>
        <begin position="12"/>
        <end position="29"/>
    </location>
</feature>
<evidence type="ECO:0000256" key="1">
    <source>
        <dbReference type="SAM" id="Phobius"/>
    </source>
</evidence>
<dbReference type="PANTHER" id="PTHR35792">
    <property type="entry name" value="GENERAL STRESS PROTEIN"/>
    <property type="match status" value="1"/>
</dbReference>
<dbReference type="OrthoDB" id="9810874at2"/>
<reference evidence="3" key="1">
    <citation type="submission" date="2016-10" db="EMBL/GenBank/DDBJ databases">
        <authorList>
            <person name="Varghese N."/>
            <person name="Submissions S."/>
        </authorList>
    </citation>
    <scope>NUCLEOTIDE SEQUENCE [LARGE SCALE GENOMIC DNA]</scope>
    <source>
        <strain evidence="3">CGMCC 1.10784</strain>
    </source>
</reference>
<dbReference type="Gene3D" id="1.20.120.20">
    <property type="entry name" value="Apolipoprotein"/>
    <property type="match status" value="1"/>
</dbReference>
<organism evidence="2 3">
    <name type="scientific">Paenibacillus catalpae</name>
    <dbReference type="NCBI Taxonomy" id="1045775"/>
    <lineage>
        <taxon>Bacteria</taxon>
        <taxon>Bacillati</taxon>
        <taxon>Bacillota</taxon>
        <taxon>Bacilli</taxon>
        <taxon>Bacillales</taxon>
        <taxon>Paenibacillaceae</taxon>
        <taxon>Paenibacillus</taxon>
    </lineage>
</organism>
<name>A0A1I2EXE4_9BACL</name>
<dbReference type="AlphaFoldDB" id="A0A1I2EXE4"/>
<keyword evidence="1" id="KW-1133">Transmembrane helix</keyword>
<accession>A0A1I2EXE4</accession>
<dbReference type="InterPro" id="IPR052928">
    <property type="entry name" value="Desiccation-related_membrane"/>
</dbReference>
<proteinExistence type="predicted"/>
<keyword evidence="3" id="KW-1185">Reference proteome</keyword>
<keyword evidence="1" id="KW-0812">Transmembrane</keyword>
<keyword evidence="1" id="KW-0472">Membrane</keyword>